<feature type="chain" id="PRO_5035603928" description="Helicase ATP-binding domain-containing protein" evidence="3">
    <location>
        <begin position="20"/>
        <end position="104"/>
    </location>
</feature>
<dbReference type="GO" id="GO:0016787">
    <property type="term" value="F:hydrolase activity"/>
    <property type="evidence" value="ECO:0007669"/>
    <property type="project" value="UniProtKB-KW"/>
</dbReference>
<evidence type="ECO:0000256" key="2">
    <source>
        <dbReference type="ARBA" id="ARBA00022806"/>
    </source>
</evidence>
<protein>
    <recommendedName>
        <fullName evidence="4">Helicase ATP-binding domain-containing protein</fullName>
    </recommendedName>
</protein>
<comment type="caution">
    <text evidence="6">The sequence shown here is derived from an EMBL/GenBank/DDBJ whole genome shotgun (WGS) entry which is preliminary data.</text>
</comment>
<dbReference type="InterPro" id="IPR014001">
    <property type="entry name" value="Helicase_ATP-bd"/>
</dbReference>
<dbReference type="GO" id="GO:0005524">
    <property type="term" value="F:ATP binding"/>
    <property type="evidence" value="ECO:0007669"/>
    <property type="project" value="InterPro"/>
</dbReference>
<dbReference type="Proteomes" id="UP000663889">
    <property type="component" value="Unassembled WGS sequence"/>
</dbReference>
<feature type="domain" description="Helicase ATP-binding" evidence="4">
    <location>
        <begin position="1"/>
        <end position="104"/>
    </location>
</feature>
<dbReference type="OrthoDB" id="196131at2759"/>
<keyword evidence="2" id="KW-0067">ATP-binding</keyword>
<keyword evidence="3" id="KW-0732">Signal</keyword>
<dbReference type="Pfam" id="PF00270">
    <property type="entry name" value="DEAD"/>
    <property type="match status" value="1"/>
</dbReference>
<gene>
    <name evidence="7" type="ORF">FNK824_LOCUS466</name>
    <name evidence="8" type="ORF">OTI717_LOCUS9323</name>
    <name evidence="6" type="ORF">RFH988_LOCUS23444</name>
    <name evidence="5" type="ORF">SEV965_LOCUS14218</name>
</gene>
<dbReference type="PROSITE" id="PS51192">
    <property type="entry name" value="HELICASE_ATP_BIND_1"/>
    <property type="match status" value="1"/>
</dbReference>
<evidence type="ECO:0000256" key="3">
    <source>
        <dbReference type="SAM" id="SignalP"/>
    </source>
</evidence>
<keyword evidence="2" id="KW-0347">Helicase</keyword>
<keyword evidence="2" id="KW-0547">Nucleotide-binding</keyword>
<feature type="signal peptide" evidence="3">
    <location>
        <begin position="1"/>
        <end position="19"/>
    </location>
</feature>
<dbReference type="Gene3D" id="3.40.50.300">
    <property type="entry name" value="P-loop containing nucleotide triphosphate hydrolases"/>
    <property type="match status" value="1"/>
</dbReference>
<dbReference type="GO" id="GO:0004386">
    <property type="term" value="F:helicase activity"/>
    <property type="evidence" value="ECO:0007669"/>
    <property type="project" value="UniProtKB-KW"/>
</dbReference>
<sequence>MFFRVYLAFLSPLLTRIRSLPTGDRFFDADNRSCVLILASTRESARQIEEEAIKFGKLLNITVISVIGGLSREEQGFVHCLGRQIVISTSSHLIDVLENCYLPL</sequence>
<dbReference type="Proteomes" id="UP000663874">
    <property type="component" value="Unassembled WGS sequence"/>
</dbReference>
<dbReference type="Proteomes" id="UP000663882">
    <property type="component" value="Unassembled WGS sequence"/>
</dbReference>
<reference evidence="6" key="1">
    <citation type="submission" date="2021-02" db="EMBL/GenBank/DDBJ databases">
        <authorList>
            <person name="Nowell W R."/>
        </authorList>
    </citation>
    <scope>NUCLEOTIDE SEQUENCE</scope>
</reference>
<dbReference type="GO" id="GO:0003676">
    <property type="term" value="F:nucleic acid binding"/>
    <property type="evidence" value="ECO:0007669"/>
    <property type="project" value="InterPro"/>
</dbReference>
<evidence type="ECO:0000313" key="5">
    <source>
        <dbReference type="EMBL" id="CAF1068273.1"/>
    </source>
</evidence>
<keyword evidence="1" id="KW-0378">Hydrolase</keyword>
<evidence type="ECO:0000313" key="7">
    <source>
        <dbReference type="EMBL" id="CAF3541059.1"/>
    </source>
</evidence>
<dbReference type="EMBL" id="CAJNOO010001628">
    <property type="protein sequence ID" value="CAF1179813.1"/>
    <property type="molecule type" value="Genomic_DNA"/>
</dbReference>
<proteinExistence type="predicted"/>
<dbReference type="EMBL" id="CAJOBE010000019">
    <property type="protein sequence ID" value="CAF3541059.1"/>
    <property type="molecule type" value="Genomic_DNA"/>
</dbReference>
<dbReference type="SUPFAM" id="SSF52540">
    <property type="entry name" value="P-loop containing nucleoside triphosphate hydrolases"/>
    <property type="match status" value="1"/>
</dbReference>
<dbReference type="EMBL" id="CAJNOU010000699">
    <property type="protein sequence ID" value="CAF1068273.1"/>
    <property type="molecule type" value="Genomic_DNA"/>
</dbReference>
<dbReference type="InterPro" id="IPR027417">
    <property type="entry name" value="P-loop_NTPase"/>
</dbReference>
<dbReference type="PANTHER" id="PTHR47958">
    <property type="entry name" value="ATP-DEPENDENT RNA HELICASE DBP3"/>
    <property type="match status" value="1"/>
</dbReference>
<accession>A0A814UXM5</accession>
<name>A0A814UXM5_9BILA</name>
<evidence type="ECO:0000313" key="6">
    <source>
        <dbReference type="EMBL" id="CAF1179813.1"/>
    </source>
</evidence>
<evidence type="ECO:0000313" key="9">
    <source>
        <dbReference type="Proteomes" id="UP000663882"/>
    </source>
</evidence>
<dbReference type="EMBL" id="CAJOAX010000786">
    <property type="protein sequence ID" value="CAF3650127.1"/>
    <property type="molecule type" value="Genomic_DNA"/>
</dbReference>
<dbReference type="Proteomes" id="UP000663823">
    <property type="component" value="Unassembled WGS sequence"/>
</dbReference>
<evidence type="ECO:0000256" key="1">
    <source>
        <dbReference type="ARBA" id="ARBA00022801"/>
    </source>
</evidence>
<evidence type="ECO:0000259" key="4">
    <source>
        <dbReference type="PROSITE" id="PS51192"/>
    </source>
</evidence>
<organism evidence="6 9">
    <name type="scientific">Rotaria sordida</name>
    <dbReference type="NCBI Taxonomy" id="392033"/>
    <lineage>
        <taxon>Eukaryota</taxon>
        <taxon>Metazoa</taxon>
        <taxon>Spiralia</taxon>
        <taxon>Gnathifera</taxon>
        <taxon>Rotifera</taxon>
        <taxon>Eurotatoria</taxon>
        <taxon>Bdelloidea</taxon>
        <taxon>Philodinida</taxon>
        <taxon>Philodinidae</taxon>
        <taxon>Rotaria</taxon>
    </lineage>
</organism>
<evidence type="ECO:0000313" key="8">
    <source>
        <dbReference type="EMBL" id="CAF3650127.1"/>
    </source>
</evidence>
<dbReference type="AlphaFoldDB" id="A0A814UXM5"/>
<dbReference type="InterPro" id="IPR011545">
    <property type="entry name" value="DEAD/DEAH_box_helicase_dom"/>
</dbReference>